<dbReference type="PROSITE" id="PS50195">
    <property type="entry name" value="PX"/>
    <property type="match status" value="1"/>
</dbReference>
<evidence type="ECO:0000256" key="6">
    <source>
        <dbReference type="ARBA" id="ARBA00023121"/>
    </source>
</evidence>
<evidence type="ECO:0000256" key="4">
    <source>
        <dbReference type="ARBA" id="ARBA00022753"/>
    </source>
</evidence>
<keyword evidence="4" id="KW-0967">Endosome</keyword>
<dbReference type="GO" id="GO:0005829">
    <property type="term" value="C:cytosol"/>
    <property type="evidence" value="ECO:0007669"/>
    <property type="project" value="GOC"/>
</dbReference>
<dbReference type="GO" id="GO:0015031">
    <property type="term" value="P:protein transport"/>
    <property type="evidence" value="ECO:0007669"/>
    <property type="project" value="UniProtKB-KW"/>
</dbReference>
<dbReference type="Pfam" id="PF00787">
    <property type="entry name" value="PX"/>
    <property type="match status" value="1"/>
</dbReference>
<reference evidence="10" key="2">
    <citation type="submission" date="2014-02" db="EMBL/GenBank/DDBJ databases">
        <title>Complete DNA sequence of /Kuraishia capsulata/ illustrates novel genomic features among budding yeasts (/Saccharomycotina/).</title>
        <authorList>
            <person name="Morales L."/>
            <person name="Noel B."/>
            <person name="Porcel B."/>
            <person name="Marcet-Houben M."/>
            <person name="Hullo M-F."/>
            <person name="Sacerdot C."/>
            <person name="Tekaia F."/>
            <person name="Leh-Louis V."/>
            <person name="Despons L."/>
            <person name="Khanna V."/>
            <person name="Aury J-M."/>
            <person name="Barbe V."/>
            <person name="Couloux A."/>
            <person name="Labadie K."/>
            <person name="Pelletier E."/>
            <person name="Souciet J-L."/>
            <person name="Boekhout T."/>
            <person name="Gabaldon T."/>
            <person name="Wincker P."/>
            <person name="Dujon B."/>
        </authorList>
    </citation>
    <scope>NUCLEOTIDE SEQUENCE</scope>
    <source>
        <strain evidence="10">CBS 1993</strain>
    </source>
</reference>
<evidence type="ECO:0000256" key="2">
    <source>
        <dbReference type="ARBA" id="ARBA00010883"/>
    </source>
</evidence>
<dbReference type="Proteomes" id="UP000019384">
    <property type="component" value="Unassembled WGS sequence"/>
</dbReference>
<dbReference type="HOGENOM" id="CLU_035999_0_0_1"/>
<keyword evidence="3" id="KW-0813">Transport</keyword>
<dbReference type="PANTHER" id="PTHR46979:SF2">
    <property type="entry name" value="SORTING NEXIN-41"/>
    <property type="match status" value="1"/>
</dbReference>
<comment type="similarity">
    <text evidence="2">Belongs to the sorting nexin family.</text>
</comment>
<keyword evidence="11" id="KW-1185">Reference proteome</keyword>
<dbReference type="STRING" id="1382522.W6MLE4"/>
<dbReference type="GO" id="GO:0010008">
    <property type="term" value="C:endosome membrane"/>
    <property type="evidence" value="ECO:0007669"/>
    <property type="project" value="UniProtKB-SubCell"/>
</dbReference>
<evidence type="ECO:0000256" key="5">
    <source>
        <dbReference type="ARBA" id="ARBA00022927"/>
    </source>
</evidence>
<keyword evidence="5" id="KW-0653">Protein transport</keyword>
<name>W6MLE4_9ASCO</name>
<feature type="domain" description="PX" evidence="9">
    <location>
        <begin position="99"/>
        <end position="219"/>
    </location>
</feature>
<dbReference type="PANTHER" id="PTHR46979">
    <property type="entry name" value="SORTING NEXIN-41"/>
    <property type="match status" value="1"/>
</dbReference>
<keyword evidence="7" id="KW-0472">Membrane</keyword>
<dbReference type="InterPro" id="IPR036871">
    <property type="entry name" value="PX_dom_sf"/>
</dbReference>
<reference evidence="10" key="1">
    <citation type="submission" date="2013-12" db="EMBL/GenBank/DDBJ databases">
        <authorList>
            <person name="Genoscope - CEA"/>
        </authorList>
    </citation>
    <scope>NUCLEOTIDE SEQUENCE</scope>
    <source>
        <strain evidence="10">CBS 1993</strain>
    </source>
</reference>
<dbReference type="GO" id="GO:0035091">
    <property type="term" value="F:phosphatidylinositol binding"/>
    <property type="evidence" value="ECO:0007669"/>
    <property type="project" value="InterPro"/>
</dbReference>
<proteinExistence type="inferred from homology"/>
<evidence type="ECO:0000259" key="9">
    <source>
        <dbReference type="PROSITE" id="PS50195"/>
    </source>
</evidence>
<dbReference type="RefSeq" id="XP_022459319.1">
    <property type="nucleotide sequence ID" value="XM_022601703.1"/>
</dbReference>
<protein>
    <recommendedName>
        <fullName evidence="9">PX domain-containing protein</fullName>
    </recommendedName>
</protein>
<accession>W6MLE4</accession>
<feature type="region of interest" description="Disordered" evidence="8">
    <location>
        <begin position="29"/>
        <end position="75"/>
    </location>
</feature>
<evidence type="ECO:0000313" key="11">
    <source>
        <dbReference type="Proteomes" id="UP000019384"/>
    </source>
</evidence>
<organism evidence="10 11">
    <name type="scientific">Kuraishia capsulata CBS 1993</name>
    <dbReference type="NCBI Taxonomy" id="1382522"/>
    <lineage>
        <taxon>Eukaryota</taxon>
        <taxon>Fungi</taxon>
        <taxon>Dikarya</taxon>
        <taxon>Ascomycota</taxon>
        <taxon>Saccharomycotina</taxon>
        <taxon>Pichiomycetes</taxon>
        <taxon>Pichiales</taxon>
        <taxon>Pichiaceae</taxon>
        <taxon>Kuraishia</taxon>
    </lineage>
</organism>
<dbReference type="GO" id="GO:0042147">
    <property type="term" value="P:retrograde transport, endosome to Golgi"/>
    <property type="evidence" value="ECO:0007669"/>
    <property type="project" value="InterPro"/>
</dbReference>
<evidence type="ECO:0000313" key="10">
    <source>
        <dbReference type="EMBL" id="CDK27324.1"/>
    </source>
</evidence>
<comment type="subcellular location">
    <subcellularLocation>
        <location evidence="1">Endosome membrane</location>
        <topology evidence="1">Peripheral membrane protein</topology>
    </subcellularLocation>
</comment>
<dbReference type="InterPro" id="IPR051079">
    <property type="entry name" value="Sorting_Nexin_Autophagy"/>
</dbReference>
<evidence type="ECO:0000256" key="8">
    <source>
        <dbReference type="SAM" id="MobiDB-lite"/>
    </source>
</evidence>
<keyword evidence="6" id="KW-0446">Lipid-binding</keyword>
<dbReference type="OrthoDB" id="289314at2759"/>
<evidence type="ECO:0000256" key="7">
    <source>
        <dbReference type="ARBA" id="ARBA00023136"/>
    </source>
</evidence>
<dbReference type="GeneID" id="34520707"/>
<evidence type="ECO:0000256" key="3">
    <source>
        <dbReference type="ARBA" id="ARBA00022448"/>
    </source>
</evidence>
<gene>
    <name evidence="10" type="ORF">KUCA_T00003302001</name>
</gene>
<feature type="compositionally biased region" description="Basic and acidic residues" evidence="8">
    <location>
        <begin position="31"/>
        <end position="40"/>
    </location>
</feature>
<dbReference type="InterPro" id="IPR001683">
    <property type="entry name" value="PX_dom"/>
</dbReference>
<evidence type="ECO:0000256" key="1">
    <source>
        <dbReference type="ARBA" id="ARBA00004481"/>
    </source>
</evidence>
<sequence length="551" mass="63282">MNFSDEDDNNPFSESHYFYSSGIEAEFEGYSDGRDGDLYSRHTSSSGQAPCLDSEDEPDWVAASHPDRSESDDESIVNGTAFLGEHTMHTPAGIAGKDGLRVEIVGAEASRDYKASLTIFYNIQIDGDFTKIVKRRYSDFCSFRFCLLRLFPTKVIPPIPEKHSLGKLIKHPLSYKTDSKVISSRIRLLHNFLDTLLRDEQMGDSSALKKFLDPEEKNWTQTLKSPPFTLVPNHPLLFSPQTPTQPNPYHSYLPIPPISSLKGFDSRLNSSVFRPMELRFQDLARCLLGLEKCAKRIENDMTSYCKKMTDLGGHYNVVSLLEPNVHPNPLEVFGQGIDSNFINLEILIKNFRVNFKEPIKELRATCTIVLHLLGFRKWKDLQLNYLRTVIVKKQFRTKKLLEMETLDIRLDLALSQRVLDSPTITEALRRFEEHRVTPGETPRSEPGSRDSNWKSLFSGSKREINSLTSQERQREINGNRLDLAKLTKCFELLNDDVRYISIEVEKNVLLEERRIKKKIFYMLADFQKMLLIYSSENMNVWKDKAAIGHVV</sequence>
<dbReference type="EMBL" id="HG793128">
    <property type="protein sequence ID" value="CDK27324.1"/>
    <property type="molecule type" value="Genomic_DNA"/>
</dbReference>
<dbReference type="AlphaFoldDB" id="W6MLE4"/>
<dbReference type="CDD" id="cd06867">
    <property type="entry name" value="PX_SNX41_42"/>
    <property type="match status" value="1"/>
</dbReference>
<dbReference type="SUPFAM" id="SSF64268">
    <property type="entry name" value="PX domain"/>
    <property type="match status" value="1"/>
</dbReference>
<dbReference type="Gene3D" id="3.30.1520.10">
    <property type="entry name" value="Phox-like domain"/>
    <property type="match status" value="1"/>
</dbReference>
<dbReference type="SMART" id="SM00312">
    <property type="entry name" value="PX"/>
    <property type="match status" value="1"/>
</dbReference>
<dbReference type="InterPro" id="IPR044106">
    <property type="entry name" value="PX_Snx41/Atg20"/>
</dbReference>